<keyword evidence="3" id="KW-1185">Reference proteome</keyword>
<reference evidence="2 3" key="1">
    <citation type="submission" date="2019-03" db="EMBL/GenBank/DDBJ databases">
        <title>Genomic Encyclopedia of Type Strains, Phase IV (KMG-IV): sequencing the most valuable type-strain genomes for metagenomic binning, comparative biology and taxonomic classification.</title>
        <authorList>
            <person name="Goeker M."/>
        </authorList>
    </citation>
    <scope>NUCLEOTIDE SEQUENCE [LARGE SCALE GENOMIC DNA]</scope>
    <source>
        <strain evidence="2 3">DSM 21667</strain>
    </source>
</reference>
<proteinExistence type="predicted"/>
<organism evidence="2 3">
    <name type="scientific">Tahibacter aquaticus</name>
    <dbReference type="NCBI Taxonomy" id="520092"/>
    <lineage>
        <taxon>Bacteria</taxon>
        <taxon>Pseudomonadati</taxon>
        <taxon>Pseudomonadota</taxon>
        <taxon>Gammaproteobacteria</taxon>
        <taxon>Lysobacterales</taxon>
        <taxon>Rhodanobacteraceae</taxon>
        <taxon>Tahibacter</taxon>
    </lineage>
</organism>
<evidence type="ECO:0000313" key="3">
    <source>
        <dbReference type="Proteomes" id="UP000295293"/>
    </source>
</evidence>
<dbReference type="Pfam" id="PF13569">
    <property type="entry name" value="DUF4132"/>
    <property type="match status" value="1"/>
</dbReference>
<dbReference type="AlphaFoldDB" id="A0A4R6YYC6"/>
<dbReference type="InterPro" id="IPR025406">
    <property type="entry name" value="DUF4132"/>
</dbReference>
<evidence type="ECO:0000259" key="1">
    <source>
        <dbReference type="Pfam" id="PF13569"/>
    </source>
</evidence>
<accession>A0A4R6YYC6</accession>
<dbReference type="Proteomes" id="UP000295293">
    <property type="component" value="Unassembled WGS sequence"/>
</dbReference>
<comment type="caution">
    <text evidence="2">The sequence shown here is derived from an EMBL/GenBank/DDBJ whole genome shotgun (WGS) entry which is preliminary data.</text>
</comment>
<protein>
    <submittedName>
        <fullName evidence="2">Uncharacterized protein DUF4132</fullName>
    </submittedName>
</protein>
<dbReference type="EMBL" id="SNZH01000006">
    <property type="protein sequence ID" value="TDR43956.1"/>
    <property type="molecule type" value="Genomic_DNA"/>
</dbReference>
<feature type="domain" description="DUF4132" evidence="1">
    <location>
        <begin position="228"/>
        <end position="413"/>
    </location>
</feature>
<evidence type="ECO:0000313" key="2">
    <source>
        <dbReference type="EMBL" id="TDR43956.1"/>
    </source>
</evidence>
<name>A0A4R6YYC6_9GAMM</name>
<gene>
    <name evidence="2" type="ORF">DFR29_10698</name>
</gene>
<sequence length="498" mass="55241">MHDPRVQTAGELIQHGNDEAGFLRVLQHAYAALGVDTARLLQPLDETLGRYLLQVLIEAGDSLPRRARQILALLPAARRADFAAYGVKTWIAEKGADKFNWLLFPLPVYGDERVANDLVRAAKAWMKTRKQKASVVMHLLCQLPGIYGIAQVRELWESRKFSESIQRNAEEALSAAAEREGLGLHEFLEQLVPDFGFGRAGLVLDVGPYAYTARLRGDFSVVVVDASGKPSKTLPRTRAGEDAELRGVAENQLKMLAKNLKPLLKRQSQRLLRALQTGKVWAPQRWRSLFVDHPLLGAISQAVVWSALDAQGESLLRLRPSESGELVDAQDTAVELPADARLRIAHPREIPAAELAQWRSQFADYELISPMGQFDVAVVEPHPDELAQSEVRRADGGTVNRARFGGLMEKWGYLKGNAEDGAMINEHSWHPNSEWRVKIHHMGISAWFDADEEVTVGSIVPWRNAGEEWAEVKLGELPPAFLCTLLAQAEALKAAVPV</sequence>
<dbReference type="RefSeq" id="WP_166654032.1">
    <property type="nucleotide sequence ID" value="NZ_SNZH01000006.1"/>
</dbReference>